<name>A0A151ADU6_9EURY</name>
<accession>A0A151ADU6</accession>
<dbReference type="PATRIC" id="fig|1008153.3.peg.2240"/>
<protein>
    <submittedName>
        <fullName evidence="1">Uncharacterized protein</fullName>
    </submittedName>
</protein>
<evidence type="ECO:0000313" key="1">
    <source>
        <dbReference type="EMBL" id="KYH25527.1"/>
    </source>
</evidence>
<organism evidence="1 2">
    <name type="scientific">Halalkalicoccus paucihalophilus</name>
    <dbReference type="NCBI Taxonomy" id="1008153"/>
    <lineage>
        <taxon>Archaea</taxon>
        <taxon>Methanobacteriati</taxon>
        <taxon>Methanobacteriota</taxon>
        <taxon>Stenosarchaea group</taxon>
        <taxon>Halobacteria</taxon>
        <taxon>Halobacteriales</taxon>
        <taxon>Halococcaceae</taxon>
        <taxon>Halalkalicoccus</taxon>
    </lineage>
</organism>
<reference evidence="1 2" key="1">
    <citation type="submission" date="2016-02" db="EMBL/GenBank/DDBJ databases">
        <title>Genome sequence of Halalkalicoccus paucihalophilus DSM 24557.</title>
        <authorList>
            <person name="Poehlein A."/>
            <person name="Daniel R."/>
        </authorList>
    </citation>
    <scope>NUCLEOTIDE SEQUENCE [LARGE SCALE GENOMIC DNA]</scope>
    <source>
        <strain evidence="1 2">DSM 24557</strain>
    </source>
</reference>
<gene>
    <name evidence="1" type="ORF">HAPAU_22010</name>
</gene>
<proteinExistence type="predicted"/>
<dbReference type="EMBL" id="LTAZ01000005">
    <property type="protein sequence ID" value="KYH25527.1"/>
    <property type="molecule type" value="Genomic_DNA"/>
</dbReference>
<dbReference type="AlphaFoldDB" id="A0A151ADU6"/>
<sequence>MSETRLAHLTEWARKRLNSIEFWEVFLTTERVVCCFAGESFSSALLRADMGERAREELPDLAPEDLLAHNERNVEFSLADLESITLVRGTRFRRARLTLAWDGGELALYNTKAGDAQEPVLESLAEDPRLDATVEIADPSSILDRS</sequence>
<evidence type="ECO:0000313" key="2">
    <source>
        <dbReference type="Proteomes" id="UP000075321"/>
    </source>
</evidence>
<dbReference type="OrthoDB" id="301999at2157"/>
<dbReference type="RefSeq" id="WP_066382410.1">
    <property type="nucleotide sequence ID" value="NZ_LTAZ01000005.1"/>
</dbReference>
<keyword evidence="2" id="KW-1185">Reference proteome</keyword>
<comment type="caution">
    <text evidence="1">The sequence shown here is derived from an EMBL/GenBank/DDBJ whole genome shotgun (WGS) entry which is preliminary data.</text>
</comment>
<dbReference type="Proteomes" id="UP000075321">
    <property type="component" value="Unassembled WGS sequence"/>
</dbReference>